<dbReference type="InterPro" id="IPR050122">
    <property type="entry name" value="RTK"/>
</dbReference>
<dbReference type="GO" id="GO:0004714">
    <property type="term" value="F:transmembrane receptor protein tyrosine kinase activity"/>
    <property type="evidence" value="ECO:0000318"/>
    <property type="project" value="GO_Central"/>
</dbReference>
<dbReference type="PROSITE" id="PS00109">
    <property type="entry name" value="PROTEIN_KINASE_TYR"/>
    <property type="match status" value="1"/>
</dbReference>
<dbReference type="OrthoDB" id="3256376at2759"/>
<dbReference type="Pfam" id="PF07714">
    <property type="entry name" value="PK_Tyr_Ser-Thr"/>
    <property type="match status" value="1"/>
</dbReference>
<dbReference type="GO" id="GO:0007169">
    <property type="term" value="P:cell surface receptor protein tyrosine kinase signaling pathway"/>
    <property type="evidence" value="ECO:0000318"/>
    <property type="project" value="GO_Central"/>
</dbReference>
<organism evidence="8 9">
    <name type="scientific">Helobdella robusta</name>
    <name type="common">Californian leech</name>
    <dbReference type="NCBI Taxonomy" id="6412"/>
    <lineage>
        <taxon>Eukaryota</taxon>
        <taxon>Metazoa</taxon>
        <taxon>Spiralia</taxon>
        <taxon>Lophotrochozoa</taxon>
        <taxon>Annelida</taxon>
        <taxon>Clitellata</taxon>
        <taxon>Hirudinea</taxon>
        <taxon>Rhynchobdellida</taxon>
        <taxon>Glossiphoniidae</taxon>
        <taxon>Helobdella</taxon>
    </lineage>
</organism>
<keyword evidence="9" id="KW-1185">Reference proteome</keyword>
<evidence type="ECO:0000256" key="5">
    <source>
        <dbReference type="SAM" id="Phobius"/>
    </source>
</evidence>
<comment type="subcellular location">
    <subcellularLocation>
        <location evidence="1">Membrane</location>
        <topology evidence="1">Single-pass membrane protein</topology>
    </subcellularLocation>
</comment>
<evidence type="ECO:0000256" key="4">
    <source>
        <dbReference type="SAM" id="MobiDB-lite"/>
    </source>
</evidence>
<dbReference type="PROSITE" id="PS50011">
    <property type="entry name" value="PROTEIN_KINASE_DOM"/>
    <property type="match status" value="1"/>
</dbReference>
<keyword evidence="5" id="KW-0812">Transmembrane</keyword>
<dbReference type="InterPro" id="IPR017441">
    <property type="entry name" value="Protein_kinase_ATP_BS"/>
</dbReference>
<dbReference type="eggNOG" id="KOG0200">
    <property type="taxonomic scope" value="Eukaryota"/>
</dbReference>
<dbReference type="PROSITE" id="PS00107">
    <property type="entry name" value="PROTEIN_KINASE_ATP"/>
    <property type="match status" value="1"/>
</dbReference>
<comment type="catalytic activity">
    <reaction evidence="2">
        <text>L-tyrosyl-[protein] + ATP = O-phospho-L-tyrosyl-[protein] + ADP + H(+)</text>
        <dbReference type="Rhea" id="RHEA:10596"/>
        <dbReference type="Rhea" id="RHEA-COMP:10136"/>
        <dbReference type="Rhea" id="RHEA-COMP:20101"/>
        <dbReference type="ChEBI" id="CHEBI:15378"/>
        <dbReference type="ChEBI" id="CHEBI:30616"/>
        <dbReference type="ChEBI" id="CHEBI:46858"/>
        <dbReference type="ChEBI" id="CHEBI:61978"/>
        <dbReference type="ChEBI" id="CHEBI:456216"/>
        <dbReference type="EC" id="2.7.10.1"/>
    </reaction>
</comment>
<feature type="binding site" evidence="3">
    <location>
        <position position="123"/>
    </location>
    <ligand>
        <name>ATP</name>
        <dbReference type="ChEBI" id="CHEBI:30616"/>
    </ligand>
</feature>
<feature type="region of interest" description="Disordered" evidence="4">
    <location>
        <begin position="474"/>
        <end position="532"/>
    </location>
</feature>
<dbReference type="KEGG" id="hro:HELRODRAFT_175642"/>
<proteinExistence type="predicted"/>
<dbReference type="InterPro" id="IPR011009">
    <property type="entry name" value="Kinase-like_dom_sf"/>
</dbReference>
<dbReference type="HOGENOM" id="CLU_000288_7_2_1"/>
<evidence type="ECO:0000259" key="6">
    <source>
        <dbReference type="PROSITE" id="PS50011"/>
    </source>
</evidence>
<dbReference type="InterPro" id="IPR020635">
    <property type="entry name" value="Tyr_kinase_cat_dom"/>
</dbReference>
<feature type="region of interest" description="Disordered" evidence="4">
    <location>
        <begin position="422"/>
        <end position="449"/>
    </location>
</feature>
<dbReference type="OMA" id="RECWLES"/>
<dbReference type="GO" id="GO:0005524">
    <property type="term" value="F:ATP binding"/>
    <property type="evidence" value="ECO:0007669"/>
    <property type="project" value="UniProtKB-UniRule"/>
</dbReference>
<feature type="compositionally biased region" description="Acidic residues" evidence="4">
    <location>
        <begin position="496"/>
        <end position="532"/>
    </location>
</feature>
<dbReference type="FunFam" id="1.10.510.10:FF:002247">
    <property type="match status" value="1"/>
</dbReference>
<evidence type="ECO:0000256" key="2">
    <source>
        <dbReference type="ARBA" id="ARBA00051243"/>
    </source>
</evidence>
<dbReference type="EMBL" id="KB096900">
    <property type="protein sequence ID" value="ESO00661.1"/>
    <property type="molecule type" value="Genomic_DNA"/>
</dbReference>
<keyword evidence="5" id="KW-1133">Transmembrane helix</keyword>
<reference evidence="7 9" key="2">
    <citation type="journal article" date="2013" name="Nature">
        <title>Insights into bilaterian evolution from three spiralian genomes.</title>
        <authorList>
            <person name="Simakov O."/>
            <person name="Marletaz F."/>
            <person name="Cho S.J."/>
            <person name="Edsinger-Gonzales E."/>
            <person name="Havlak P."/>
            <person name="Hellsten U."/>
            <person name="Kuo D.H."/>
            <person name="Larsson T."/>
            <person name="Lv J."/>
            <person name="Arendt D."/>
            <person name="Savage R."/>
            <person name="Osoegawa K."/>
            <person name="de Jong P."/>
            <person name="Grimwood J."/>
            <person name="Chapman J.A."/>
            <person name="Shapiro H."/>
            <person name="Aerts A."/>
            <person name="Otillar R.P."/>
            <person name="Terry A.Y."/>
            <person name="Boore J.L."/>
            <person name="Grigoriev I.V."/>
            <person name="Lindberg D.R."/>
            <person name="Seaver E.C."/>
            <person name="Weisblat D.A."/>
            <person name="Putnam N.H."/>
            <person name="Rokhsar D.S."/>
        </authorList>
    </citation>
    <scope>NUCLEOTIDE SEQUENCE</scope>
</reference>
<dbReference type="InParanoid" id="T1F9G5"/>
<dbReference type="SMART" id="SM00219">
    <property type="entry name" value="TyrKc"/>
    <property type="match status" value="1"/>
</dbReference>
<dbReference type="InterPro" id="IPR001245">
    <property type="entry name" value="Ser-Thr/Tyr_kinase_cat_dom"/>
</dbReference>
<dbReference type="RefSeq" id="XP_009021298.1">
    <property type="nucleotide sequence ID" value="XM_009023050.1"/>
</dbReference>
<dbReference type="InterPro" id="IPR000719">
    <property type="entry name" value="Prot_kinase_dom"/>
</dbReference>
<gene>
    <name evidence="8" type="primary">20205464</name>
    <name evidence="7" type="ORF">HELRODRAFT_175642</name>
</gene>
<name>T1F9G5_HELRO</name>
<accession>T1F9G5</accession>
<dbReference type="GO" id="GO:0043235">
    <property type="term" value="C:receptor complex"/>
    <property type="evidence" value="ECO:0000318"/>
    <property type="project" value="GO_Central"/>
</dbReference>
<dbReference type="GeneID" id="20205464"/>
<evidence type="ECO:0000256" key="3">
    <source>
        <dbReference type="PROSITE-ProRule" id="PRU10141"/>
    </source>
</evidence>
<dbReference type="PANTHER" id="PTHR24416">
    <property type="entry name" value="TYROSINE-PROTEIN KINASE RECEPTOR"/>
    <property type="match status" value="1"/>
</dbReference>
<keyword evidence="5" id="KW-0472">Membrane</keyword>
<dbReference type="InterPro" id="IPR008266">
    <property type="entry name" value="Tyr_kinase_AS"/>
</dbReference>
<evidence type="ECO:0000313" key="8">
    <source>
        <dbReference type="EnsemblMetazoa" id="HelroP175642"/>
    </source>
</evidence>
<keyword evidence="3" id="KW-0547">Nucleotide-binding</keyword>
<dbReference type="EMBL" id="AMQM01005384">
    <property type="status" value="NOT_ANNOTATED_CDS"/>
    <property type="molecule type" value="Genomic_DNA"/>
</dbReference>
<dbReference type="AlphaFoldDB" id="T1F9G5"/>
<evidence type="ECO:0000313" key="9">
    <source>
        <dbReference type="Proteomes" id="UP000015101"/>
    </source>
</evidence>
<feature type="compositionally biased region" description="Polar residues" evidence="4">
    <location>
        <begin position="474"/>
        <end position="492"/>
    </location>
</feature>
<dbReference type="Proteomes" id="UP000015101">
    <property type="component" value="Unassembled WGS sequence"/>
</dbReference>
<dbReference type="STRING" id="6412.T1F9G5"/>
<dbReference type="PRINTS" id="PR00109">
    <property type="entry name" value="TYRKINASE"/>
</dbReference>
<reference evidence="9" key="1">
    <citation type="submission" date="2012-12" db="EMBL/GenBank/DDBJ databases">
        <authorList>
            <person name="Hellsten U."/>
            <person name="Grimwood J."/>
            <person name="Chapman J.A."/>
            <person name="Shapiro H."/>
            <person name="Aerts A."/>
            <person name="Otillar R.P."/>
            <person name="Terry A.Y."/>
            <person name="Boore J.L."/>
            <person name="Simakov O."/>
            <person name="Marletaz F."/>
            <person name="Cho S.-J."/>
            <person name="Edsinger-Gonzales E."/>
            <person name="Havlak P."/>
            <person name="Kuo D.-H."/>
            <person name="Larsson T."/>
            <person name="Lv J."/>
            <person name="Arendt D."/>
            <person name="Savage R."/>
            <person name="Osoegawa K."/>
            <person name="de Jong P."/>
            <person name="Lindberg D.R."/>
            <person name="Seaver E.C."/>
            <person name="Weisblat D.A."/>
            <person name="Putnam N.H."/>
            <person name="Grigoriev I.V."/>
            <person name="Rokhsar D.S."/>
        </authorList>
    </citation>
    <scope>NUCLEOTIDE SEQUENCE</scope>
</reference>
<sequence>MGIVPPHQQHPPMQLVVVMVSAVVILVTAVVLVAFFFNKCSRVHTKLLKKTLLAKKNSYKSAPGVTITYTKEDSLQHQSSSGAAHHDEWELDAREVTLGVEIGQGAFGLVMTGYYRSQQVAIKVIKGDVLPSYKEELLREIQLMKTIGRHNNIVSIVGACTLKDPIALIMEYMPFGNLQSFLQKCRLEGEMRRTNHGVEMDYCPLDHLTGTKESWSISATDLLSFARQISVAMEFISDKKYVHRDVAARNVLVSSNKIVKLCDFGLARIVQNGDQYCKLTNGRLPLKWMALESIRDRIFTTQSDVWSYGVLLWEITTLGSTPYPDIALIDLYRLLCDGFRMKKPANCSCELYNLMRECWLESPDKRPTFNEIKLRLEGLLAQKGNYLDLELIDSSLNRLKRPPTPVQPIEFRHSPTTYLNKRPLTWNSDDSSGKSLKYKNDVNDDDDDDDCNVVWKTSGSNDYQEPRKVFKSSIMTSSSRKGSGSYHMTTTTVVDSDLEDVVADDDNAANVADDDDDEDEDDRDDEVFDQLV</sequence>
<dbReference type="GO" id="GO:0005886">
    <property type="term" value="C:plasma membrane"/>
    <property type="evidence" value="ECO:0000318"/>
    <property type="project" value="GO_Central"/>
</dbReference>
<dbReference type="EnsemblMetazoa" id="HelroT175642">
    <property type="protein sequence ID" value="HelroP175642"/>
    <property type="gene ID" value="HelroG175642"/>
</dbReference>
<evidence type="ECO:0000313" key="7">
    <source>
        <dbReference type="EMBL" id="ESO00661.1"/>
    </source>
</evidence>
<feature type="compositionally biased region" description="Polar residues" evidence="4">
    <location>
        <begin position="422"/>
        <end position="434"/>
    </location>
</feature>
<dbReference type="CTD" id="20205464"/>
<feature type="domain" description="Protein kinase" evidence="6">
    <location>
        <begin position="96"/>
        <end position="380"/>
    </location>
</feature>
<dbReference type="PANTHER" id="PTHR24416:SF620">
    <property type="entry name" value="TYROSINE-PROTEIN KINASE RECEPTOR TORSO"/>
    <property type="match status" value="1"/>
</dbReference>
<dbReference type="SUPFAM" id="SSF56112">
    <property type="entry name" value="Protein kinase-like (PK-like)"/>
    <property type="match status" value="1"/>
</dbReference>
<reference evidence="8" key="3">
    <citation type="submission" date="2015-06" db="UniProtKB">
        <authorList>
            <consortium name="EnsemblMetazoa"/>
        </authorList>
    </citation>
    <scope>IDENTIFICATION</scope>
</reference>
<dbReference type="CDD" id="cd00192">
    <property type="entry name" value="PTKc"/>
    <property type="match status" value="1"/>
</dbReference>
<evidence type="ECO:0000256" key="1">
    <source>
        <dbReference type="ARBA" id="ARBA00004167"/>
    </source>
</evidence>
<protein>
    <recommendedName>
        <fullName evidence="6">Protein kinase domain-containing protein</fullName>
    </recommendedName>
</protein>
<feature type="transmembrane region" description="Helical" evidence="5">
    <location>
        <begin position="15"/>
        <end position="37"/>
    </location>
</feature>
<keyword evidence="3" id="KW-0067">ATP-binding</keyword>
<dbReference type="Gene3D" id="3.30.200.20">
    <property type="entry name" value="Phosphorylase Kinase, domain 1"/>
    <property type="match status" value="1"/>
</dbReference>
<dbReference type="Gene3D" id="1.10.510.10">
    <property type="entry name" value="Transferase(Phosphotransferase) domain 1"/>
    <property type="match status" value="1"/>
</dbReference>